<reference evidence="1" key="1">
    <citation type="submission" date="2023-04" db="EMBL/GenBank/DDBJ databases">
        <title>Draft Genome sequencing of Naganishia species isolated from polar environments using Oxford Nanopore Technology.</title>
        <authorList>
            <person name="Leo P."/>
            <person name="Venkateswaran K."/>
        </authorList>
    </citation>
    <scope>NUCLEOTIDE SEQUENCE</scope>
    <source>
        <strain evidence="1">MNA-CCFEE 5262</strain>
    </source>
</reference>
<organism evidence="1 2">
    <name type="scientific">Naganishia adeliensis</name>
    <dbReference type="NCBI Taxonomy" id="92952"/>
    <lineage>
        <taxon>Eukaryota</taxon>
        <taxon>Fungi</taxon>
        <taxon>Dikarya</taxon>
        <taxon>Basidiomycota</taxon>
        <taxon>Agaricomycotina</taxon>
        <taxon>Tremellomycetes</taxon>
        <taxon>Filobasidiales</taxon>
        <taxon>Filobasidiaceae</taxon>
        <taxon>Naganishia</taxon>
    </lineage>
</organism>
<evidence type="ECO:0000313" key="1">
    <source>
        <dbReference type="EMBL" id="KAJ9094812.1"/>
    </source>
</evidence>
<accession>A0ACC2V7A3</accession>
<dbReference type="EMBL" id="JASBWS010000134">
    <property type="protein sequence ID" value="KAJ9094812.1"/>
    <property type="molecule type" value="Genomic_DNA"/>
</dbReference>
<dbReference type="Proteomes" id="UP001230649">
    <property type="component" value="Unassembled WGS sequence"/>
</dbReference>
<evidence type="ECO:0000313" key="2">
    <source>
        <dbReference type="Proteomes" id="UP001230649"/>
    </source>
</evidence>
<comment type="caution">
    <text evidence="1">The sequence shown here is derived from an EMBL/GenBank/DDBJ whole genome shotgun (WGS) entry which is preliminary data.</text>
</comment>
<gene>
    <name evidence="1" type="ORF">QFC20_006826</name>
</gene>
<protein>
    <submittedName>
        <fullName evidence="1">Uncharacterized protein</fullName>
    </submittedName>
</protein>
<sequence>MANTSQYQAANIAPLIKSPSLWLPKPVEFPMDVHPLPDDISAYFVYPFTLEPHILAQQPPIHEKIRALRERYARMLDDRRREEEEKRKEAMNRIAPGYNPSTSLLVPNTRTTNGTHDMISPTAAVGSSATSSAPKPQEKEEAPEDAFLSLRI</sequence>
<keyword evidence="2" id="KW-1185">Reference proteome</keyword>
<name>A0ACC2V7A3_9TREE</name>
<proteinExistence type="predicted"/>